<evidence type="ECO:0000313" key="4">
    <source>
        <dbReference type="Proteomes" id="UP000613768"/>
    </source>
</evidence>
<reference evidence="3 4" key="1">
    <citation type="submission" date="2020-09" db="EMBL/GenBank/DDBJ databases">
        <title>Pseudoxanthomonas sp. CAU 1598 isolated from sand of Yaerae Beach.</title>
        <authorList>
            <person name="Kim W."/>
        </authorList>
    </citation>
    <scope>NUCLEOTIDE SEQUENCE [LARGE SCALE GENOMIC DNA]</scope>
    <source>
        <strain evidence="3 4">CAU 1598</strain>
    </source>
</reference>
<dbReference type="InterPro" id="IPR029045">
    <property type="entry name" value="ClpP/crotonase-like_dom_sf"/>
</dbReference>
<keyword evidence="1" id="KW-0732">Signal</keyword>
<protein>
    <recommendedName>
        <fullName evidence="2">Tail specific protease domain-containing protein</fullName>
    </recommendedName>
</protein>
<dbReference type="RefSeq" id="WP_192031674.1">
    <property type="nucleotide sequence ID" value="NZ_JACYTR010000105.1"/>
</dbReference>
<dbReference type="GO" id="GO:0008236">
    <property type="term" value="F:serine-type peptidase activity"/>
    <property type="evidence" value="ECO:0007669"/>
    <property type="project" value="InterPro"/>
</dbReference>
<name>A0AAW3ZTC3_9GAMM</name>
<dbReference type="SUPFAM" id="SSF52096">
    <property type="entry name" value="ClpP/crotonase"/>
    <property type="match status" value="1"/>
</dbReference>
<feature type="domain" description="Tail specific protease" evidence="2">
    <location>
        <begin position="422"/>
        <end position="506"/>
    </location>
</feature>
<keyword evidence="4" id="KW-1185">Reference proteome</keyword>
<dbReference type="Gene3D" id="3.90.226.10">
    <property type="entry name" value="2-enoyl-CoA Hydratase, Chain A, domain 1"/>
    <property type="match status" value="1"/>
</dbReference>
<feature type="chain" id="PRO_5043935434" description="Tail specific protease domain-containing protein" evidence="1">
    <location>
        <begin position="27"/>
        <end position="782"/>
    </location>
</feature>
<evidence type="ECO:0000256" key="1">
    <source>
        <dbReference type="SAM" id="SignalP"/>
    </source>
</evidence>
<proteinExistence type="predicted"/>
<dbReference type="Pfam" id="PF03572">
    <property type="entry name" value="Peptidase_S41"/>
    <property type="match status" value="1"/>
</dbReference>
<gene>
    <name evidence="3" type="ORF">IFO71_21115</name>
</gene>
<sequence length="782" mass="85806">MPLIITRLIFLICLALLASFSSISYAAEHRLQLAARAWGLAKYHHPNITRCQLDWDAVMMERVVLLEADDAAARAEAIMSMLAAAGDGSRQPVDEQTPAWIVDSNLPPALQEQLAWLAAQRPSQQCYVSTESWGGPAQFSRDVGQAVFDPDRRQRALALFRFWNAIEYFFPYKADIGRDWGELFDQYADRIIDAPSRADYVLAMREFTAAIEDSHAFFFEAASAPGEGLAPFTLTSIDGRDIVLQVLPNAATVRPGDELLAIDGESLVDRKRRLQAQVFGSNPITKEREALRLALSLGANPGRFSLQRPDGSRYEVSLPRSGLYHFSTLAGQPVWQSRALDGCRIGIVDLARLQPAEVMPMLAAMQSNDAIVFDVRNYPNNTMWPIVDVLYAEPTLMAHLSQPDLAAPGRFTLFENRLGGRQPSGWQGRILLLQDERTQSQAEFSLMGFEATGRTISFGSQTAGADGNITSIELPGTLTSYFTGLGVFYPDGRATQRIGIVPDVHVRPTIAGLAAGRDEVLEAALDCRWLQDAAPSRLPASGAYYAPARNGEGLDVHADGQTTAVLSYGYDAHGEPEWLLAASLSDSEAWQSSFLRYTDGGDAHQAAPDYGVDFERGPYHRVCADKNQNALHPRAQWRWPGSADSEGNCQQPLLLNSGPAGGLWSGPPPELGWGLSIHQQNEQLSVFVYAYDDAGQPRWLLGTGTLDDAGQASITLQRFGGFCRHCPPTDLSVTEAGTLELDLRGALHNVEQGNWLSINAQFGAGHSRWQRQNMPMQRLVGH</sequence>
<dbReference type="Gene3D" id="3.30.750.44">
    <property type="match status" value="1"/>
</dbReference>
<evidence type="ECO:0000313" key="3">
    <source>
        <dbReference type="EMBL" id="MBD8528257.1"/>
    </source>
</evidence>
<dbReference type="EMBL" id="JACYTR010000105">
    <property type="protein sequence ID" value="MBD8528257.1"/>
    <property type="molecule type" value="Genomic_DNA"/>
</dbReference>
<dbReference type="InterPro" id="IPR005151">
    <property type="entry name" value="Tail-specific_protease"/>
</dbReference>
<dbReference type="GO" id="GO:0006508">
    <property type="term" value="P:proteolysis"/>
    <property type="evidence" value="ECO:0007669"/>
    <property type="project" value="InterPro"/>
</dbReference>
<accession>A0AAW3ZTC3</accession>
<feature type="signal peptide" evidence="1">
    <location>
        <begin position="1"/>
        <end position="26"/>
    </location>
</feature>
<dbReference type="AlphaFoldDB" id="A0AAW3ZTC3"/>
<dbReference type="Proteomes" id="UP000613768">
    <property type="component" value="Unassembled WGS sequence"/>
</dbReference>
<evidence type="ECO:0000259" key="2">
    <source>
        <dbReference type="Pfam" id="PF03572"/>
    </source>
</evidence>
<organism evidence="3 4">
    <name type="scientific">Pseudomarimonas arenosa</name>
    <dbReference type="NCBI Taxonomy" id="2774145"/>
    <lineage>
        <taxon>Bacteria</taxon>
        <taxon>Pseudomonadati</taxon>
        <taxon>Pseudomonadota</taxon>
        <taxon>Gammaproteobacteria</taxon>
        <taxon>Lysobacterales</taxon>
        <taxon>Lysobacteraceae</taxon>
        <taxon>Pseudomarimonas</taxon>
    </lineage>
</organism>
<comment type="caution">
    <text evidence="3">The sequence shown here is derived from an EMBL/GenBank/DDBJ whole genome shotgun (WGS) entry which is preliminary data.</text>
</comment>